<dbReference type="FunFam" id="2.70.170.10:FF:000053">
    <property type="entry name" value="Predicted protein"/>
    <property type="match status" value="1"/>
</dbReference>
<dbReference type="STRING" id="6412.T1FAW3"/>
<dbReference type="Proteomes" id="UP000015101">
    <property type="component" value="Unassembled WGS sequence"/>
</dbReference>
<dbReference type="InterPro" id="IPR006202">
    <property type="entry name" value="Neur_chan_lig-bd"/>
</dbReference>
<evidence type="ECO:0000256" key="2">
    <source>
        <dbReference type="ARBA" id="ARBA00022692"/>
    </source>
</evidence>
<evidence type="ECO:0000313" key="9">
    <source>
        <dbReference type="EnsemblMetazoa" id="HelroP176769"/>
    </source>
</evidence>
<keyword evidence="2 6" id="KW-0812">Transmembrane</keyword>
<dbReference type="InterPro" id="IPR036734">
    <property type="entry name" value="Neur_chan_lig-bd_sf"/>
</dbReference>
<organism evidence="9 10">
    <name type="scientific">Helobdella robusta</name>
    <name type="common">Californian leech</name>
    <dbReference type="NCBI Taxonomy" id="6412"/>
    <lineage>
        <taxon>Eukaryota</taxon>
        <taxon>Metazoa</taxon>
        <taxon>Spiralia</taxon>
        <taxon>Lophotrochozoa</taxon>
        <taxon>Annelida</taxon>
        <taxon>Clitellata</taxon>
        <taxon>Hirudinea</taxon>
        <taxon>Rhynchobdellida</taxon>
        <taxon>Glossiphoniidae</taxon>
        <taxon>Helobdella</taxon>
    </lineage>
</organism>
<evidence type="ECO:0000256" key="4">
    <source>
        <dbReference type="ARBA" id="ARBA00023136"/>
    </source>
</evidence>
<name>T1FAW3_HELRO</name>
<evidence type="ECO:0000256" key="6">
    <source>
        <dbReference type="SAM" id="Phobius"/>
    </source>
</evidence>
<dbReference type="SUPFAM" id="SSF63712">
    <property type="entry name" value="Nicotinic receptor ligand binding domain-like"/>
    <property type="match status" value="1"/>
</dbReference>
<evidence type="ECO:0000256" key="3">
    <source>
        <dbReference type="ARBA" id="ARBA00022989"/>
    </source>
</evidence>
<dbReference type="EnsemblMetazoa" id="HelroT176769">
    <property type="protein sequence ID" value="HelroP176769"/>
    <property type="gene ID" value="HelroG176769"/>
</dbReference>
<feature type="transmembrane region" description="Helical" evidence="6">
    <location>
        <begin position="395"/>
        <end position="416"/>
    </location>
</feature>
<gene>
    <name evidence="9" type="primary">20205962</name>
    <name evidence="8" type="ORF">HELRODRAFT_176769</name>
</gene>
<dbReference type="Gene3D" id="2.70.170.10">
    <property type="entry name" value="Neurotransmitter-gated ion-channel ligand-binding domain"/>
    <property type="match status" value="1"/>
</dbReference>
<dbReference type="PANTHER" id="PTHR18945">
    <property type="entry name" value="NEUROTRANSMITTER GATED ION CHANNEL"/>
    <property type="match status" value="1"/>
</dbReference>
<dbReference type="InterPro" id="IPR038050">
    <property type="entry name" value="Neuro_actylchol_rec"/>
</dbReference>
<keyword evidence="10" id="KW-1185">Reference proteome</keyword>
<dbReference type="EMBL" id="AMQM01005834">
    <property type="status" value="NOT_ANNOTATED_CDS"/>
    <property type="molecule type" value="Genomic_DNA"/>
</dbReference>
<dbReference type="InterPro" id="IPR006201">
    <property type="entry name" value="Neur_channel"/>
</dbReference>
<dbReference type="HOGENOM" id="CLU_037554_0_0_1"/>
<sequence length="496" mass="54789">MSEQVSAASLSSTVRAMERLIRSHIHVMEKSAKLLEPPPETKTLVPSAVSSMLGKKKGGKEVIKKQDKVTVYVKVLFLKIGVIDTIHDRYTAEIMVQTKWRETSLDGSKIPPGEIDLGSYWNPKVAISNGIGDLKYTTTNFVEFDQIGRAWVYERRRTNGQFFEFMELNKFPFDGQDLTVTITSERVDSELEFIQDDSGESAVNAEAFSAAQEWKLHGKVNIWTKVNVKKVNKKKMRYPCFCVAAKVARRPQFFIYNIIVIMFSICSLAFATFTVKPEAPESRLPLTFFLVLTTVTFKFVVNKSLPKISYLTYLDKYILGSMVILCTICIWHSIAGSLVNNATQNTSATSTTAATLPTTTKAVAVTTTLSTSVVSCPAISKPPSTPFGKTIDQSIMGVFAVIYVGFHLCFIFLIICKGADDEVNESLNVSEDDDDEDAEKKESRSNMAMVALGLFGNGDKVSPTSDSMAKASPQGQTTQPIRSGGRLQNGLPPVHE</sequence>
<dbReference type="SUPFAM" id="SSF90112">
    <property type="entry name" value="Neurotransmitter-gated ion-channel transmembrane pore"/>
    <property type="match status" value="1"/>
</dbReference>
<reference evidence="8 10" key="2">
    <citation type="journal article" date="2013" name="Nature">
        <title>Insights into bilaterian evolution from three spiralian genomes.</title>
        <authorList>
            <person name="Simakov O."/>
            <person name="Marletaz F."/>
            <person name="Cho S.J."/>
            <person name="Edsinger-Gonzales E."/>
            <person name="Havlak P."/>
            <person name="Hellsten U."/>
            <person name="Kuo D.H."/>
            <person name="Larsson T."/>
            <person name="Lv J."/>
            <person name="Arendt D."/>
            <person name="Savage R."/>
            <person name="Osoegawa K."/>
            <person name="de Jong P."/>
            <person name="Grimwood J."/>
            <person name="Chapman J.A."/>
            <person name="Shapiro H."/>
            <person name="Aerts A."/>
            <person name="Otillar R.P."/>
            <person name="Terry A.Y."/>
            <person name="Boore J.L."/>
            <person name="Grigoriev I.V."/>
            <person name="Lindberg D.R."/>
            <person name="Seaver E.C."/>
            <person name="Weisblat D.A."/>
            <person name="Putnam N.H."/>
            <person name="Rokhsar D.S."/>
        </authorList>
    </citation>
    <scope>NUCLEOTIDE SEQUENCE</scope>
</reference>
<dbReference type="InterPro" id="IPR036719">
    <property type="entry name" value="Neuro-gated_channel_TM_sf"/>
</dbReference>
<feature type="compositionally biased region" description="Polar residues" evidence="5">
    <location>
        <begin position="462"/>
        <end position="481"/>
    </location>
</feature>
<feature type="domain" description="Neurotransmitter-gated ion-channel ligand-binding" evidence="7">
    <location>
        <begin position="64"/>
        <end position="220"/>
    </location>
</feature>
<dbReference type="OrthoDB" id="203862at2759"/>
<evidence type="ECO:0000313" key="8">
    <source>
        <dbReference type="EMBL" id="ESN99604.1"/>
    </source>
</evidence>
<dbReference type="EMBL" id="KB097106">
    <property type="protein sequence ID" value="ESN99604.1"/>
    <property type="molecule type" value="Genomic_DNA"/>
</dbReference>
<dbReference type="Pfam" id="PF02931">
    <property type="entry name" value="Neur_chan_LBD"/>
    <property type="match status" value="1"/>
</dbReference>
<feature type="transmembrane region" description="Helical" evidence="6">
    <location>
        <begin position="313"/>
        <end position="334"/>
    </location>
</feature>
<evidence type="ECO:0000313" key="10">
    <source>
        <dbReference type="Proteomes" id="UP000015101"/>
    </source>
</evidence>
<evidence type="ECO:0000256" key="1">
    <source>
        <dbReference type="ARBA" id="ARBA00004141"/>
    </source>
</evidence>
<keyword evidence="4 6" id="KW-0472">Membrane</keyword>
<dbReference type="GeneID" id="20205962"/>
<proteinExistence type="predicted"/>
<reference evidence="9" key="3">
    <citation type="submission" date="2015-06" db="UniProtKB">
        <authorList>
            <consortium name="EnsemblMetazoa"/>
        </authorList>
    </citation>
    <scope>IDENTIFICATION</scope>
</reference>
<dbReference type="EMBL" id="AMQM01005835">
    <property type="status" value="NOT_ANNOTATED_CDS"/>
    <property type="molecule type" value="Genomic_DNA"/>
</dbReference>
<accession>T1FAW3</accession>
<feature type="transmembrane region" description="Helical" evidence="6">
    <location>
        <begin position="253"/>
        <end position="272"/>
    </location>
</feature>
<evidence type="ECO:0000259" key="7">
    <source>
        <dbReference type="Pfam" id="PF02931"/>
    </source>
</evidence>
<feature type="transmembrane region" description="Helical" evidence="6">
    <location>
        <begin position="284"/>
        <end position="301"/>
    </location>
</feature>
<dbReference type="GO" id="GO:0004888">
    <property type="term" value="F:transmembrane signaling receptor activity"/>
    <property type="evidence" value="ECO:0007669"/>
    <property type="project" value="InterPro"/>
</dbReference>
<dbReference type="KEGG" id="hro:HELRODRAFT_176769"/>
<dbReference type="GO" id="GO:0016020">
    <property type="term" value="C:membrane"/>
    <property type="evidence" value="ECO:0007669"/>
    <property type="project" value="UniProtKB-SubCell"/>
</dbReference>
<dbReference type="AlphaFoldDB" id="T1FAW3"/>
<keyword evidence="3 6" id="KW-1133">Transmembrane helix</keyword>
<dbReference type="Gene3D" id="1.20.58.390">
    <property type="entry name" value="Neurotransmitter-gated ion-channel transmembrane domain"/>
    <property type="match status" value="1"/>
</dbReference>
<reference evidence="10" key="1">
    <citation type="submission" date="2012-12" db="EMBL/GenBank/DDBJ databases">
        <authorList>
            <person name="Hellsten U."/>
            <person name="Grimwood J."/>
            <person name="Chapman J.A."/>
            <person name="Shapiro H."/>
            <person name="Aerts A."/>
            <person name="Otillar R.P."/>
            <person name="Terry A.Y."/>
            <person name="Boore J.L."/>
            <person name="Simakov O."/>
            <person name="Marletaz F."/>
            <person name="Cho S.-J."/>
            <person name="Edsinger-Gonzales E."/>
            <person name="Havlak P."/>
            <person name="Kuo D.-H."/>
            <person name="Larsson T."/>
            <person name="Lv J."/>
            <person name="Arendt D."/>
            <person name="Savage R."/>
            <person name="Osoegawa K."/>
            <person name="de Jong P."/>
            <person name="Lindberg D.R."/>
            <person name="Seaver E.C."/>
            <person name="Weisblat D.A."/>
            <person name="Putnam N.H."/>
            <person name="Grigoriev I.V."/>
            <person name="Rokhsar D.S."/>
        </authorList>
    </citation>
    <scope>NUCLEOTIDE SEQUENCE</scope>
</reference>
<evidence type="ECO:0000256" key="5">
    <source>
        <dbReference type="SAM" id="MobiDB-lite"/>
    </source>
</evidence>
<protein>
    <recommendedName>
        <fullName evidence="7">Neurotransmitter-gated ion-channel ligand-binding domain-containing protein</fullName>
    </recommendedName>
</protein>
<dbReference type="eggNOG" id="ENOG502SBWT">
    <property type="taxonomic scope" value="Eukaryota"/>
</dbReference>
<comment type="subcellular location">
    <subcellularLocation>
        <location evidence="1">Membrane</location>
        <topology evidence="1">Multi-pass membrane protein</topology>
    </subcellularLocation>
</comment>
<dbReference type="CTD" id="20205962"/>
<feature type="region of interest" description="Disordered" evidence="5">
    <location>
        <begin position="455"/>
        <end position="496"/>
    </location>
</feature>
<dbReference type="GO" id="GO:0005230">
    <property type="term" value="F:extracellular ligand-gated monoatomic ion channel activity"/>
    <property type="evidence" value="ECO:0007669"/>
    <property type="project" value="InterPro"/>
</dbReference>
<dbReference type="InParanoid" id="T1FAW3"/>
<dbReference type="RefSeq" id="XP_009022363.1">
    <property type="nucleotide sequence ID" value="XM_009024115.1"/>
</dbReference>